<evidence type="ECO:0000256" key="3">
    <source>
        <dbReference type="ARBA" id="ARBA00022989"/>
    </source>
</evidence>
<feature type="transmembrane region" description="Helical" evidence="5">
    <location>
        <begin position="271"/>
        <end position="292"/>
    </location>
</feature>
<dbReference type="GO" id="GO:0016020">
    <property type="term" value="C:membrane"/>
    <property type="evidence" value="ECO:0007669"/>
    <property type="project" value="UniProtKB-SubCell"/>
</dbReference>
<dbReference type="Pfam" id="PF13520">
    <property type="entry name" value="AA_permease_2"/>
    <property type="match status" value="1"/>
</dbReference>
<dbReference type="InterPro" id="IPR050598">
    <property type="entry name" value="AminoAcid_Transporter"/>
</dbReference>
<keyword evidence="4 5" id="KW-0472">Membrane</keyword>
<feature type="transmembrane region" description="Helical" evidence="5">
    <location>
        <begin position="125"/>
        <end position="143"/>
    </location>
</feature>
<dbReference type="InterPro" id="IPR002293">
    <property type="entry name" value="AA/rel_permease1"/>
</dbReference>
<dbReference type="AlphaFoldDB" id="A0A1V4STQ4"/>
<evidence type="ECO:0000313" key="7">
    <source>
        <dbReference type="Proteomes" id="UP000191448"/>
    </source>
</evidence>
<sequence>MKNNLSKTITFWAALSTVIGLVIGSGVFFMPQQIFKATGGAPGLGIFAWILGGIITIAAGLTATEISALFPETGGMMVYMREIYGEKLSYLTAWMQTILYFPSVIAALAILFAEQACIVINCPNLKIPIAIGIIIFIVILNLFGSKTGGFVQIISTVGKLIPIVLIIAFGFINNKHASNIMTPFLGHNLSFASVLGQVLVATLFAYDGWIYVGNIAGEMKNPKKDLPIAIIGGLMIIMAVYIAINIAFILVVPAKDLAANSTPASLVAQKLFGNVGAQVINIGILISILGTLNGYILTAPRVPFVLANNRLLPFSKIFSKVNKKNVPANATWLIAILAILYALSGQFSLLSNLSIFTIWIFYSLIFIGVFKLRKERPEINRPYKVIGYPIIPLIAILGGLFVTINQLFMSGLKTSIIALGGLIITLVGIPLYHYMLKRKNFKY</sequence>
<feature type="transmembrane region" description="Helical" evidence="5">
    <location>
        <begin position="184"/>
        <end position="206"/>
    </location>
</feature>
<keyword evidence="2 5" id="KW-0812">Transmembrane</keyword>
<dbReference type="GO" id="GO:0015179">
    <property type="term" value="F:L-amino acid transmembrane transporter activity"/>
    <property type="evidence" value="ECO:0007669"/>
    <property type="project" value="TreeGrafter"/>
</dbReference>
<dbReference type="PANTHER" id="PTHR11785:SF512">
    <property type="entry name" value="SOBREMESA, ISOFORM B"/>
    <property type="match status" value="1"/>
</dbReference>
<evidence type="ECO:0000256" key="5">
    <source>
        <dbReference type="SAM" id="Phobius"/>
    </source>
</evidence>
<dbReference type="Gene3D" id="1.20.1740.10">
    <property type="entry name" value="Amino acid/polyamine transporter I"/>
    <property type="match status" value="1"/>
</dbReference>
<dbReference type="Proteomes" id="UP000191448">
    <property type="component" value="Unassembled WGS sequence"/>
</dbReference>
<comment type="caution">
    <text evidence="6">The sequence shown here is derived from an EMBL/GenBank/DDBJ whole genome shotgun (WGS) entry which is preliminary data.</text>
</comment>
<evidence type="ECO:0000313" key="6">
    <source>
        <dbReference type="EMBL" id="OPX47243.1"/>
    </source>
</evidence>
<feature type="transmembrane region" description="Helical" evidence="5">
    <location>
        <begin position="150"/>
        <end position="172"/>
    </location>
</feature>
<feature type="transmembrane region" description="Helical" evidence="5">
    <location>
        <begin position="226"/>
        <end position="251"/>
    </location>
</feature>
<name>A0A1V4STQ4_9CLOT</name>
<comment type="subcellular location">
    <subcellularLocation>
        <location evidence="1">Membrane</location>
        <topology evidence="1">Multi-pass membrane protein</topology>
    </subcellularLocation>
</comment>
<feature type="transmembrane region" description="Helical" evidence="5">
    <location>
        <begin position="12"/>
        <end position="34"/>
    </location>
</feature>
<feature type="transmembrane region" description="Helical" evidence="5">
    <location>
        <begin position="326"/>
        <end position="343"/>
    </location>
</feature>
<dbReference type="PANTHER" id="PTHR11785">
    <property type="entry name" value="AMINO ACID TRANSPORTER"/>
    <property type="match status" value="1"/>
</dbReference>
<feature type="transmembrane region" description="Helical" evidence="5">
    <location>
        <begin position="91"/>
        <end position="113"/>
    </location>
</feature>
<feature type="transmembrane region" description="Helical" evidence="5">
    <location>
        <begin position="416"/>
        <end position="436"/>
    </location>
</feature>
<organism evidence="6 7">
    <name type="scientific">Clostridium thermobutyricum DSM 4928</name>
    <dbReference type="NCBI Taxonomy" id="1121339"/>
    <lineage>
        <taxon>Bacteria</taxon>
        <taxon>Bacillati</taxon>
        <taxon>Bacillota</taxon>
        <taxon>Clostridia</taxon>
        <taxon>Eubacteriales</taxon>
        <taxon>Clostridiaceae</taxon>
        <taxon>Clostridium</taxon>
    </lineage>
</organism>
<evidence type="ECO:0000256" key="4">
    <source>
        <dbReference type="ARBA" id="ARBA00023136"/>
    </source>
</evidence>
<accession>A0A1V4STQ4</accession>
<reference evidence="6 7" key="1">
    <citation type="submission" date="2016-02" db="EMBL/GenBank/DDBJ databases">
        <title>Genome sequence of Clostridium thermobutyricum DSM 4928.</title>
        <authorList>
            <person name="Poehlein A."/>
            <person name="Daniel R."/>
        </authorList>
    </citation>
    <scope>NUCLEOTIDE SEQUENCE [LARGE SCALE GENOMIC DNA]</scope>
    <source>
        <strain evidence="6 7">DSM 4928</strain>
    </source>
</reference>
<keyword evidence="3 5" id="KW-1133">Transmembrane helix</keyword>
<proteinExistence type="predicted"/>
<feature type="transmembrane region" description="Helical" evidence="5">
    <location>
        <begin position="349"/>
        <end position="373"/>
    </location>
</feature>
<gene>
    <name evidence="6" type="primary">steT_2</name>
    <name evidence="6" type="ORF">CLTHE_20800</name>
</gene>
<dbReference type="RefSeq" id="WP_080023294.1">
    <property type="nucleotide sequence ID" value="NZ_LTAY01000051.1"/>
</dbReference>
<protein>
    <submittedName>
        <fullName evidence="6">Serine/threonine exchanger SteT</fullName>
    </submittedName>
</protein>
<dbReference type="EMBL" id="LTAY01000051">
    <property type="protein sequence ID" value="OPX47243.1"/>
    <property type="molecule type" value="Genomic_DNA"/>
</dbReference>
<dbReference type="OrthoDB" id="3181223at2"/>
<evidence type="ECO:0000256" key="2">
    <source>
        <dbReference type="ARBA" id="ARBA00022692"/>
    </source>
</evidence>
<dbReference type="PIRSF" id="PIRSF006060">
    <property type="entry name" value="AA_transporter"/>
    <property type="match status" value="1"/>
</dbReference>
<evidence type="ECO:0000256" key="1">
    <source>
        <dbReference type="ARBA" id="ARBA00004141"/>
    </source>
</evidence>
<feature type="transmembrane region" description="Helical" evidence="5">
    <location>
        <begin position="46"/>
        <end position="70"/>
    </location>
</feature>
<feature type="transmembrane region" description="Helical" evidence="5">
    <location>
        <begin position="385"/>
        <end position="404"/>
    </location>
</feature>